<proteinExistence type="predicted"/>
<name>A0A5E7HTH6_PSEFL</name>
<dbReference type="PANTHER" id="PTHR21294">
    <property type="entry name" value="ELECTRON TRANSFER FLAVOPROTEIN BETA-SUBUNIT"/>
    <property type="match status" value="1"/>
</dbReference>
<sequence length="263" mass="27764">MHIVVTLKQVFDPNTPPVLLQVAPDEKSIEMRSGMSPVLNGYDANAVEEALKIKESVGGTVTVVTVGDDQAIAQLRRAIAMGADGGIHISGATGLGCDSFVIADQLARAIRKIGNVDLVLSGKASSDTDAGQTHLILAEKLGFASISPVKAIVQVETDALVADRMGEDVTQRLKARLPLLIGISNEINKPRTAGLKGVMMAKKVVIPTWTEADLGELSSAPVVELKRLYIKPPVKVDTVMISEGSDEANGRALADRLVQEGVI</sequence>
<dbReference type="Gene3D" id="3.40.50.620">
    <property type="entry name" value="HUPs"/>
    <property type="match status" value="1"/>
</dbReference>
<dbReference type="Proteomes" id="UP000385207">
    <property type="component" value="Unassembled WGS sequence"/>
</dbReference>
<gene>
    <name evidence="3" type="primary">carD</name>
    <name evidence="3" type="ORF">PS862_01142</name>
</gene>
<dbReference type="InterPro" id="IPR012255">
    <property type="entry name" value="ETF_b"/>
</dbReference>
<evidence type="ECO:0000256" key="1">
    <source>
        <dbReference type="ARBA" id="ARBA00022982"/>
    </source>
</evidence>
<feature type="domain" description="Electron transfer flavoprotein alpha/beta-subunit N-terminal" evidence="2">
    <location>
        <begin position="27"/>
        <end position="218"/>
    </location>
</feature>
<dbReference type="SUPFAM" id="SSF52402">
    <property type="entry name" value="Adenine nucleotide alpha hydrolases-like"/>
    <property type="match status" value="1"/>
</dbReference>
<keyword evidence="1" id="KW-0813">Transport</keyword>
<evidence type="ECO:0000313" key="3">
    <source>
        <dbReference type="EMBL" id="VVO67335.1"/>
    </source>
</evidence>
<dbReference type="PANTHER" id="PTHR21294:SF17">
    <property type="entry name" value="PROTEIN FIXA"/>
    <property type="match status" value="1"/>
</dbReference>
<reference evidence="3 4" key="1">
    <citation type="submission" date="2019-09" db="EMBL/GenBank/DDBJ databases">
        <authorList>
            <person name="Chandra G."/>
            <person name="Truman W A."/>
        </authorList>
    </citation>
    <scope>NUCLEOTIDE SEQUENCE [LARGE SCALE GENOMIC DNA]</scope>
    <source>
        <strain evidence="3">PS862</strain>
    </source>
</reference>
<keyword evidence="1" id="KW-0249">Electron transport</keyword>
<dbReference type="AlphaFoldDB" id="A0A5E7HTH6"/>
<dbReference type="EMBL" id="CABVII010000004">
    <property type="protein sequence ID" value="VVO67335.1"/>
    <property type="molecule type" value="Genomic_DNA"/>
</dbReference>
<evidence type="ECO:0000259" key="2">
    <source>
        <dbReference type="SMART" id="SM00893"/>
    </source>
</evidence>
<evidence type="ECO:0000313" key="4">
    <source>
        <dbReference type="Proteomes" id="UP000385207"/>
    </source>
</evidence>
<keyword evidence="3" id="KW-0560">Oxidoreductase</keyword>
<accession>A0A5E7HTH6</accession>
<dbReference type="EC" id="1.3.1.108" evidence="3"/>
<dbReference type="InterPro" id="IPR014730">
    <property type="entry name" value="ETF_a/b_N"/>
</dbReference>
<dbReference type="SMART" id="SM00893">
    <property type="entry name" value="ETF"/>
    <property type="match status" value="1"/>
</dbReference>
<dbReference type="OrthoDB" id="9781325at2"/>
<dbReference type="GO" id="GO:0016491">
    <property type="term" value="F:oxidoreductase activity"/>
    <property type="evidence" value="ECO:0007669"/>
    <property type="project" value="UniProtKB-KW"/>
</dbReference>
<protein>
    <submittedName>
        <fullName evidence="3">Caffeyl-CoA reductase-Etf complex subunit CarD</fullName>
        <ecNumber evidence="3">1.3.1.108</ecNumber>
    </submittedName>
</protein>
<dbReference type="GO" id="GO:0009055">
    <property type="term" value="F:electron transfer activity"/>
    <property type="evidence" value="ECO:0007669"/>
    <property type="project" value="InterPro"/>
</dbReference>
<dbReference type="InterPro" id="IPR014729">
    <property type="entry name" value="Rossmann-like_a/b/a_fold"/>
</dbReference>
<dbReference type="RefSeq" id="WP_150783437.1">
    <property type="nucleotide sequence ID" value="NZ_CABVII010000004.1"/>
</dbReference>
<dbReference type="PIRSF" id="PIRSF000090">
    <property type="entry name" value="Beta-ETF"/>
    <property type="match status" value="1"/>
</dbReference>
<organism evidence="3 4">
    <name type="scientific">Pseudomonas fluorescens</name>
    <dbReference type="NCBI Taxonomy" id="294"/>
    <lineage>
        <taxon>Bacteria</taxon>
        <taxon>Pseudomonadati</taxon>
        <taxon>Pseudomonadota</taxon>
        <taxon>Gammaproteobacteria</taxon>
        <taxon>Pseudomonadales</taxon>
        <taxon>Pseudomonadaceae</taxon>
        <taxon>Pseudomonas</taxon>
    </lineage>
</organism>
<dbReference type="Pfam" id="PF01012">
    <property type="entry name" value="ETF"/>
    <property type="match status" value="1"/>
</dbReference>